<dbReference type="PANTHER" id="PTHR36966">
    <property type="entry name" value="REP-ASSOCIATED TYROSINE TRANSPOSASE"/>
    <property type="match status" value="1"/>
</dbReference>
<organism evidence="2 3">
    <name type="scientific">Methylogaea oryzae</name>
    <dbReference type="NCBI Taxonomy" id="1295382"/>
    <lineage>
        <taxon>Bacteria</taxon>
        <taxon>Pseudomonadati</taxon>
        <taxon>Pseudomonadota</taxon>
        <taxon>Gammaproteobacteria</taxon>
        <taxon>Methylococcales</taxon>
        <taxon>Methylococcaceae</taxon>
        <taxon>Methylogaea</taxon>
    </lineage>
</organism>
<name>A0A8D4VRT8_9GAMM</name>
<evidence type="ECO:0000313" key="2">
    <source>
        <dbReference type="EMBL" id="BBL72129.1"/>
    </source>
</evidence>
<sequence length="176" mass="21334">MRNYKRLRIAGAMNFFTVNLAERHGNDLLTRHIAELRHAFRKTRQDHPFQMVAAVVLPDHLHCLWQMSENDDDFSTRWRLIKARFSRSIETGERISPSRRRKGERGLWQRRYWENAIRDDLDCQRHMDYIHYNPVKHGYARSPQEWPYSSIHQWAKRGAYPVDWAKPVDMVEYPWD</sequence>
<dbReference type="Proteomes" id="UP000824988">
    <property type="component" value="Chromosome"/>
</dbReference>
<dbReference type="KEGG" id="moz:MoryE10_27350"/>
<dbReference type="InterPro" id="IPR036515">
    <property type="entry name" value="Transposase_17_sf"/>
</dbReference>
<dbReference type="AlphaFoldDB" id="A0A8D4VRT8"/>
<keyword evidence="3" id="KW-1185">Reference proteome</keyword>
<reference evidence="2" key="1">
    <citation type="submission" date="2019-06" db="EMBL/GenBank/DDBJ databases">
        <title>Complete genome sequence of Methylogaea oryzae strain JCM16910.</title>
        <authorList>
            <person name="Asakawa S."/>
        </authorList>
    </citation>
    <scope>NUCLEOTIDE SEQUENCE</scope>
    <source>
        <strain evidence="2">E10</strain>
    </source>
</reference>
<dbReference type="Pfam" id="PF01797">
    <property type="entry name" value="Y1_Tnp"/>
    <property type="match status" value="1"/>
</dbReference>
<accession>A0A8D4VRT8</accession>
<proteinExistence type="predicted"/>
<feature type="domain" description="Transposase IS200-like" evidence="1">
    <location>
        <begin position="9"/>
        <end position="133"/>
    </location>
</feature>
<dbReference type="EMBL" id="AP019782">
    <property type="protein sequence ID" value="BBL72129.1"/>
    <property type="molecule type" value="Genomic_DNA"/>
</dbReference>
<dbReference type="RefSeq" id="WP_054774177.1">
    <property type="nucleotide sequence ID" value="NZ_AP019782.1"/>
</dbReference>
<dbReference type="SMART" id="SM01321">
    <property type="entry name" value="Y1_Tnp"/>
    <property type="match status" value="1"/>
</dbReference>
<dbReference type="PANTHER" id="PTHR36966:SF1">
    <property type="entry name" value="REP-ASSOCIATED TYROSINE TRANSPOSASE"/>
    <property type="match status" value="1"/>
</dbReference>
<dbReference type="GO" id="GO:0006313">
    <property type="term" value="P:DNA transposition"/>
    <property type="evidence" value="ECO:0007669"/>
    <property type="project" value="InterPro"/>
</dbReference>
<dbReference type="GO" id="GO:0043565">
    <property type="term" value="F:sequence-specific DNA binding"/>
    <property type="evidence" value="ECO:0007669"/>
    <property type="project" value="TreeGrafter"/>
</dbReference>
<dbReference type="Gene3D" id="3.30.70.1290">
    <property type="entry name" value="Transposase IS200-like"/>
    <property type="match status" value="1"/>
</dbReference>
<dbReference type="SUPFAM" id="SSF143422">
    <property type="entry name" value="Transposase IS200-like"/>
    <property type="match status" value="1"/>
</dbReference>
<evidence type="ECO:0000313" key="3">
    <source>
        <dbReference type="Proteomes" id="UP000824988"/>
    </source>
</evidence>
<evidence type="ECO:0000259" key="1">
    <source>
        <dbReference type="SMART" id="SM01321"/>
    </source>
</evidence>
<dbReference type="InterPro" id="IPR002686">
    <property type="entry name" value="Transposase_17"/>
</dbReference>
<dbReference type="NCBIfam" id="NF047646">
    <property type="entry name" value="REP_Tyr_transpos"/>
    <property type="match status" value="1"/>
</dbReference>
<dbReference type="InterPro" id="IPR052715">
    <property type="entry name" value="RAYT_transposase"/>
</dbReference>
<dbReference type="GO" id="GO:0004803">
    <property type="term" value="F:transposase activity"/>
    <property type="evidence" value="ECO:0007669"/>
    <property type="project" value="InterPro"/>
</dbReference>
<protein>
    <submittedName>
        <fullName evidence="2">Transposase</fullName>
    </submittedName>
</protein>
<gene>
    <name evidence="2" type="ORF">MoryE10_27350</name>
</gene>